<dbReference type="eggNOG" id="COG2153">
    <property type="taxonomic scope" value="Bacteria"/>
</dbReference>
<dbReference type="CDD" id="cd04301">
    <property type="entry name" value="NAT_SF"/>
    <property type="match status" value="1"/>
</dbReference>
<dbReference type="PROSITE" id="PS51186">
    <property type="entry name" value="GNAT"/>
    <property type="match status" value="1"/>
</dbReference>
<evidence type="ECO:0000313" key="3">
    <source>
        <dbReference type="Proteomes" id="UP000017118"/>
    </source>
</evidence>
<dbReference type="InterPro" id="IPR016181">
    <property type="entry name" value="Acyl_CoA_acyltransferase"/>
</dbReference>
<dbReference type="InterPro" id="IPR039143">
    <property type="entry name" value="GNPNAT1-like"/>
</dbReference>
<sequence>MQFWIGVKNVKTKEEFVMKELQKKVEYFFIDKESELYESAIDLRYREFYEKFNRTRESIFDEIEDKSLKIVACIDNKVIGHARLFIDNSIGEITQVVVEQNYRSLNIGANIVKKLIEEGKKQSVEKICLDARIYAIDFYRKLGFKTNGEIFESKKSGLPHIRMEVYL</sequence>
<organism evidence="2 3">
    <name type="scientific">Clostridium saccharobutylicum DSM 13864</name>
    <dbReference type="NCBI Taxonomy" id="1345695"/>
    <lineage>
        <taxon>Bacteria</taxon>
        <taxon>Bacillati</taxon>
        <taxon>Bacillota</taxon>
        <taxon>Clostridia</taxon>
        <taxon>Eubacteriales</taxon>
        <taxon>Clostridiaceae</taxon>
        <taxon>Clostridium</taxon>
    </lineage>
</organism>
<proteinExistence type="predicted"/>
<dbReference type="PANTHER" id="PTHR13355">
    <property type="entry name" value="GLUCOSAMINE 6-PHOSPHATE N-ACETYLTRANSFERASE"/>
    <property type="match status" value="1"/>
</dbReference>
<dbReference type="Pfam" id="PF13673">
    <property type="entry name" value="Acetyltransf_10"/>
    <property type="match status" value="1"/>
</dbReference>
<gene>
    <name evidence="2" type="ORF">CLSA_c28080</name>
</gene>
<feature type="domain" description="N-acetyltransferase" evidence="1">
    <location>
        <begin position="27"/>
        <end position="167"/>
    </location>
</feature>
<dbReference type="PANTHER" id="PTHR13355:SF15">
    <property type="entry name" value="GCN5-RELATED N-ACETYLTRANSFERASE 3, CHLOROPLASTIC"/>
    <property type="match status" value="1"/>
</dbReference>
<dbReference type="KEGG" id="csb:CLSA_c28080"/>
<evidence type="ECO:0000313" key="2">
    <source>
        <dbReference type="EMBL" id="AGX43777.1"/>
    </source>
</evidence>
<dbReference type="PATRIC" id="fig|1345695.3.peg.2787"/>
<dbReference type="InterPro" id="IPR000182">
    <property type="entry name" value="GNAT_dom"/>
</dbReference>
<dbReference type="AlphaFoldDB" id="U5MWD9"/>
<name>U5MWD9_CLOSA</name>
<dbReference type="HOGENOM" id="CLU_056607_7_2_9"/>
<dbReference type="Proteomes" id="UP000017118">
    <property type="component" value="Chromosome"/>
</dbReference>
<evidence type="ECO:0000259" key="1">
    <source>
        <dbReference type="PROSITE" id="PS51186"/>
    </source>
</evidence>
<reference evidence="2 3" key="1">
    <citation type="journal article" date="2013" name="Genome Announc.">
        <title>Complete Genome Sequence of the Solvent Producer Clostridium saccharobutylicum NCP262 (DSM 13864).</title>
        <authorList>
            <person name="Poehlein A."/>
            <person name="Hartwich K."/>
            <person name="Krabben P."/>
            <person name="Ehrenreich A."/>
            <person name="Liebl W."/>
            <person name="Durre P."/>
            <person name="Gottschalk G."/>
            <person name="Daniel R."/>
        </authorList>
    </citation>
    <scope>NUCLEOTIDE SEQUENCE [LARGE SCALE GENOMIC DNA]</scope>
    <source>
        <strain evidence="2">DSM 13864</strain>
    </source>
</reference>
<dbReference type="Gene3D" id="3.40.630.30">
    <property type="match status" value="1"/>
</dbReference>
<accession>U5MWD9</accession>
<dbReference type="EMBL" id="CP006721">
    <property type="protein sequence ID" value="AGX43777.1"/>
    <property type="molecule type" value="Genomic_DNA"/>
</dbReference>
<dbReference type="SUPFAM" id="SSF55729">
    <property type="entry name" value="Acyl-CoA N-acyltransferases (Nat)"/>
    <property type="match status" value="1"/>
</dbReference>
<keyword evidence="3" id="KW-1185">Reference proteome</keyword>
<protein>
    <submittedName>
        <fullName evidence="2">Transketolase</fullName>
    </submittedName>
</protein>
<dbReference type="GO" id="GO:0008080">
    <property type="term" value="F:N-acetyltransferase activity"/>
    <property type="evidence" value="ECO:0007669"/>
    <property type="project" value="TreeGrafter"/>
</dbReference>